<evidence type="ECO:0000313" key="3">
    <source>
        <dbReference type="Proteomes" id="UP000738349"/>
    </source>
</evidence>
<feature type="compositionally biased region" description="Basic and acidic residues" evidence="1">
    <location>
        <begin position="200"/>
        <end position="210"/>
    </location>
</feature>
<proteinExistence type="predicted"/>
<name>A0A9P9JNT1_9HYPO</name>
<dbReference type="EMBL" id="JAGMUV010000001">
    <property type="protein sequence ID" value="KAH7176444.1"/>
    <property type="molecule type" value="Genomic_DNA"/>
</dbReference>
<accession>A0A9P9JNT1</accession>
<keyword evidence="3" id="KW-1185">Reference proteome</keyword>
<organism evidence="2 3">
    <name type="scientific">Dactylonectria macrodidyma</name>
    <dbReference type="NCBI Taxonomy" id="307937"/>
    <lineage>
        <taxon>Eukaryota</taxon>
        <taxon>Fungi</taxon>
        <taxon>Dikarya</taxon>
        <taxon>Ascomycota</taxon>
        <taxon>Pezizomycotina</taxon>
        <taxon>Sordariomycetes</taxon>
        <taxon>Hypocreomycetidae</taxon>
        <taxon>Hypocreales</taxon>
        <taxon>Nectriaceae</taxon>
        <taxon>Dactylonectria</taxon>
    </lineage>
</organism>
<dbReference type="AlphaFoldDB" id="A0A9P9JNT1"/>
<protein>
    <submittedName>
        <fullName evidence="2">Uncharacterized protein</fullName>
    </submittedName>
</protein>
<feature type="region of interest" description="Disordered" evidence="1">
    <location>
        <begin position="184"/>
        <end position="210"/>
    </location>
</feature>
<reference evidence="2" key="1">
    <citation type="journal article" date="2021" name="Nat. Commun.">
        <title>Genetic determinants of endophytism in the Arabidopsis root mycobiome.</title>
        <authorList>
            <person name="Mesny F."/>
            <person name="Miyauchi S."/>
            <person name="Thiergart T."/>
            <person name="Pickel B."/>
            <person name="Atanasova L."/>
            <person name="Karlsson M."/>
            <person name="Huettel B."/>
            <person name="Barry K.W."/>
            <person name="Haridas S."/>
            <person name="Chen C."/>
            <person name="Bauer D."/>
            <person name="Andreopoulos W."/>
            <person name="Pangilinan J."/>
            <person name="LaButti K."/>
            <person name="Riley R."/>
            <person name="Lipzen A."/>
            <person name="Clum A."/>
            <person name="Drula E."/>
            <person name="Henrissat B."/>
            <person name="Kohler A."/>
            <person name="Grigoriev I.V."/>
            <person name="Martin F.M."/>
            <person name="Hacquard S."/>
        </authorList>
    </citation>
    <scope>NUCLEOTIDE SEQUENCE</scope>
    <source>
        <strain evidence="2">MPI-CAGE-AT-0147</strain>
    </source>
</reference>
<dbReference type="Proteomes" id="UP000738349">
    <property type="component" value="Unassembled WGS sequence"/>
</dbReference>
<evidence type="ECO:0000256" key="1">
    <source>
        <dbReference type="SAM" id="MobiDB-lite"/>
    </source>
</evidence>
<gene>
    <name evidence="2" type="ORF">EDB81DRAFT_751807</name>
</gene>
<comment type="caution">
    <text evidence="2">The sequence shown here is derived from an EMBL/GenBank/DDBJ whole genome shotgun (WGS) entry which is preliminary data.</text>
</comment>
<evidence type="ECO:0000313" key="2">
    <source>
        <dbReference type="EMBL" id="KAH7176444.1"/>
    </source>
</evidence>
<sequence>MNTIGLKEAEKKQGDNHETLYCLGVGKGGQPVGGYWSFGWDHVAVYSPDLRRHTHIPATAHKCTVLIVVVWIKPFIRLRPSPSVTYLEGGCGGYDTRRRVTTPSSFAFFSMGDAAVDDDHDSRPEGVSYTGNVCNGNGDQNNGLVIRDDTTNNITTNTTTNNITYINNVTHITTQNIYTVSGAYPSSEGPREQSVPVERITQDTRQDRQRPIQRPIQRWWAKLTWRSVTVHILRKRPGSG</sequence>